<evidence type="ECO:0000313" key="2">
    <source>
        <dbReference type="Proteomes" id="UP000754883"/>
    </source>
</evidence>
<organism evidence="1 2">
    <name type="scientific">Clonostachys byssicola</name>
    <dbReference type="NCBI Taxonomy" id="160290"/>
    <lineage>
        <taxon>Eukaryota</taxon>
        <taxon>Fungi</taxon>
        <taxon>Dikarya</taxon>
        <taxon>Ascomycota</taxon>
        <taxon>Pezizomycotina</taxon>
        <taxon>Sordariomycetes</taxon>
        <taxon>Hypocreomycetidae</taxon>
        <taxon>Hypocreales</taxon>
        <taxon>Bionectriaceae</taxon>
        <taxon>Clonostachys</taxon>
    </lineage>
</organism>
<accession>A0A9N9UJ48</accession>
<dbReference type="Proteomes" id="UP000754883">
    <property type="component" value="Unassembled WGS sequence"/>
</dbReference>
<protein>
    <submittedName>
        <fullName evidence="1">Uncharacterized protein</fullName>
    </submittedName>
</protein>
<sequence>MSQPAPIRRANPQQQSSTTTITYPVSNAATQGSARDATGFGTQSSQYQYQYQPIPTNGNFDVSFAGSQFAQ</sequence>
<comment type="caution">
    <text evidence="1">The sequence shown here is derived from an EMBL/GenBank/DDBJ whole genome shotgun (WGS) entry which is preliminary data.</text>
</comment>
<name>A0A9N9UJ48_9HYPO</name>
<keyword evidence="2" id="KW-1185">Reference proteome</keyword>
<reference evidence="2" key="1">
    <citation type="submission" date="2019-06" db="EMBL/GenBank/DDBJ databases">
        <authorList>
            <person name="Broberg M."/>
        </authorList>
    </citation>
    <scope>NUCLEOTIDE SEQUENCE [LARGE SCALE GENOMIC DNA]</scope>
</reference>
<dbReference type="OrthoDB" id="5147485at2759"/>
<dbReference type="AlphaFoldDB" id="A0A9N9UJ48"/>
<evidence type="ECO:0000313" key="1">
    <source>
        <dbReference type="EMBL" id="CAG9990479.1"/>
    </source>
</evidence>
<proteinExistence type="predicted"/>
<dbReference type="EMBL" id="CABFNO020001473">
    <property type="protein sequence ID" value="CAG9990479.1"/>
    <property type="molecule type" value="Genomic_DNA"/>
</dbReference>
<reference evidence="1 2" key="2">
    <citation type="submission" date="2021-10" db="EMBL/GenBank/DDBJ databases">
        <authorList>
            <person name="Piombo E."/>
        </authorList>
    </citation>
    <scope>NUCLEOTIDE SEQUENCE [LARGE SCALE GENOMIC DNA]</scope>
</reference>
<gene>
    <name evidence="1" type="ORF">CBYS24578_00013790</name>
</gene>